<feature type="compositionally biased region" description="Basic residues" evidence="1">
    <location>
        <begin position="91"/>
        <end position="102"/>
    </location>
</feature>
<evidence type="ECO:0000313" key="2">
    <source>
        <dbReference type="EMBL" id="BCP01869.1"/>
    </source>
</evidence>
<name>A0A7R7RP64_MYCIT</name>
<reference evidence="2 3" key="1">
    <citation type="submission" date="2020-12" db="EMBL/GenBank/DDBJ databases">
        <title>Genome sequence of clinical Mycobacterium intracellulare strains.</title>
        <authorList>
            <person name="Tateishi Y."/>
            <person name="Matsumoto S."/>
            <person name="Fukushima Y."/>
            <person name="Nakajima C."/>
            <person name="Suzuki Y."/>
        </authorList>
    </citation>
    <scope>NUCLEOTIDE SEQUENCE [LARGE SCALE GENOMIC DNA]</scope>
    <source>
        <strain evidence="2 3">M018</strain>
    </source>
</reference>
<evidence type="ECO:0000256" key="1">
    <source>
        <dbReference type="SAM" id="MobiDB-lite"/>
    </source>
</evidence>
<feature type="region of interest" description="Disordered" evidence="1">
    <location>
        <begin position="21"/>
        <end position="41"/>
    </location>
</feature>
<accession>A0A7R7RP64</accession>
<protein>
    <submittedName>
        <fullName evidence="2">Uncharacterized protein</fullName>
    </submittedName>
</protein>
<evidence type="ECO:0000313" key="3">
    <source>
        <dbReference type="Proteomes" id="UP000595205"/>
    </source>
</evidence>
<feature type="region of interest" description="Disordered" evidence="1">
    <location>
        <begin position="91"/>
        <end position="110"/>
    </location>
</feature>
<dbReference type="Proteomes" id="UP000595205">
    <property type="component" value="Chromosome"/>
</dbReference>
<sequence length="110" mass="11600">MAPIKKLSATIFIRRSATRRCASASRSAPAKDSANEVRPRPAAVNGVAELGLAVGGPDASPRTEALCATTSSSMFPAIGVTTLVAEPLKRRYMPGQRHKPTCPRRSIEGV</sequence>
<gene>
    <name evidence="2" type="ORF">MINTM018_46380</name>
</gene>
<dbReference type="AlphaFoldDB" id="A0A7R7RP64"/>
<proteinExistence type="predicted"/>
<dbReference type="EMBL" id="AP024255">
    <property type="protein sequence ID" value="BCP01869.1"/>
    <property type="molecule type" value="Genomic_DNA"/>
</dbReference>
<organism evidence="2 3">
    <name type="scientific">Mycobacterium intracellulare</name>
    <dbReference type="NCBI Taxonomy" id="1767"/>
    <lineage>
        <taxon>Bacteria</taxon>
        <taxon>Bacillati</taxon>
        <taxon>Actinomycetota</taxon>
        <taxon>Actinomycetes</taxon>
        <taxon>Mycobacteriales</taxon>
        <taxon>Mycobacteriaceae</taxon>
        <taxon>Mycobacterium</taxon>
        <taxon>Mycobacterium avium complex (MAC)</taxon>
    </lineage>
</organism>
<feature type="compositionally biased region" description="Low complexity" evidence="1">
    <location>
        <begin position="21"/>
        <end position="30"/>
    </location>
</feature>